<dbReference type="Proteomes" id="UP000594454">
    <property type="component" value="Chromosome 5"/>
</dbReference>
<dbReference type="InterPro" id="IPR036259">
    <property type="entry name" value="MFS_trans_sf"/>
</dbReference>
<feature type="transmembrane region" description="Helical" evidence="3">
    <location>
        <begin position="124"/>
        <end position="142"/>
    </location>
</feature>
<comment type="subcellular location">
    <subcellularLocation>
        <location evidence="1">Membrane</location>
        <topology evidence="1">Multi-pass membrane protein</topology>
    </subcellularLocation>
</comment>
<feature type="transmembrane region" description="Helical" evidence="3">
    <location>
        <begin position="180"/>
        <end position="201"/>
    </location>
</feature>
<reference evidence="5 6" key="1">
    <citation type="submission" date="2020-11" db="EMBL/GenBank/DDBJ databases">
        <authorList>
            <person name="Wallbank WR R."/>
            <person name="Pardo Diaz C."/>
            <person name="Kozak K."/>
            <person name="Martin S."/>
            <person name="Jiggins C."/>
            <person name="Moest M."/>
            <person name="Warren A I."/>
            <person name="Generalovic N T."/>
            <person name="Byers J.R.P. K."/>
            <person name="Montejo-Kovacevich G."/>
            <person name="Yen C E."/>
        </authorList>
    </citation>
    <scope>NUCLEOTIDE SEQUENCE [LARGE SCALE GENOMIC DNA]</scope>
</reference>
<dbReference type="GO" id="GO:0008028">
    <property type="term" value="F:monocarboxylic acid transmembrane transporter activity"/>
    <property type="evidence" value="ECO:0007669"/>
    <property type="project" value="TreeGrafter"/>
</dbReference>
<evidence type="ECO:0000256" key="3">
    <source>
        <dbReference type="SAM" id="Phobius"/>
    </source>
</evidence>
<evidence type="ECO:0000256" key="1">
    <source>
        <dbReference type="ARBA" id="ARBA00004141"/>
    </source>
</evidence>
<feature type="compositionally biased region" description="Polar residues" evidence="2">
    <location>
        <begin position="283"/>
        <end position="295"/>
    </location>
</feature>
<dbReference type="PANTHER" id="PTHR11360:SF309">
    <property type="entry name" value="MONOCARBOXYLATE TRANSPORTER 7-LIKE PROTEIN"/>
    <property type="match status" value="1"/>
</dbReference>
<dbReference type="InterPro" id="IPR020846">
    <property type="entry name" value="MFS_dom"/>
</dbReference>
<feature type="transmembrane region" description="Helical" evidence="3">
    <location>
        <begin position="436"/>
        <end position="458"/>
    </location>
</feature>
<protein>
    <recommendedName>
        <fullName evidence="4">Major facilitator superfamily (MFS) profile domain-containing protein</fullName>
    </recommendedName>
</protein>
<feature type="transmembrane region" description="Helical" evidence="3">
    <location>
        <begin position="500"/>
        <end position="523"/>
    </location>
</feature>
<feature type="transmembrane region" description="Helical" evidence="3">
    <location>
        <begin position="92"/>
        <end position="112"/>
    </location>
</feature>
<keyword evidence="3" id="KW-1133">Transmembrane helix</keyword>
<keyword evidence="3" id="KW-0472">Membrane</keyword>
<feature type="transmembrane region" description="Helical" evidence="3">
    <location>
        <begin position="207"/>
        <end position="230"/>
    </location>
</feature>
<feature type="transmembrane region" description="Helical" evidence="3">
    <location>
        <begin position="53"/>
        <end position="80"/>
    </location>
</feature>
<feature type="domain" description="Major facilitator superfamily (MFS) profile" evidence="4">
    <location>
        <begin position="57"/>
        <end position="528"/>
    </location>
</feature>
<dbReference type="OrthoDB" id="6499973at2759"/>
<dbReference type="EMBL" id="LR899013">
    <property type="protein sequence ID" value="CAD7089842.1"/>
    <property type="molecule type" value="Genomic_DNA"/>
</dbReference>
<accession>A0A7R8UZD3</accession>
<feature type="transmembrane region" description="Helical" evidence="3">
    <location>
        <begin position="410"/>
        <end position="430"/>
    </location>
</feature>
<evidence type="ECO:0000313" key="6">
    <source>
        <dbReference type="Proteomes" id="UP000594454"/>
    </source>
</evidence>
<keyword evidence="3" id="KW-0812">Transmembrane</keyword>
<evidence type="ECO:0000313" key="5">
    <source>
        <dbReference type="EMBL" id="CAD7089842.1"/>
    </source>
</evidence>
<dbReference type="PROSITE" id="PS50850">
    <property type="entry name" value="MFS"/>
    <property type="match status" value="1"/>
</dbReference>
<dbReference type="InterPro" id="IPR011701">
    <property type="entry name" value="MFS"/>
</dbReference>
<organism evidence="5 6">
    <name type="scientific">Hermetia illucens</name>
    <name type="common">Black soldier fly</name>
    <dbReference type="NCBI Taxonomy" id="343691"/>
    <lineage>
        <taxon>Eukaryota</taxon>
        <taxon>Metazoa</taxon>
        <taxon>Ecdysozoa</taxon>
        <taxon>Arthropoda</taxon>
        <taxon>Hexapoda</taxon>
        <taxon>Insecta</taxon>
        <taxon>Pterygota</taxon>
        <taxon>Neoptera</taxon>
        <taxon>Endopterygota</taxon>
        <taxon>Diptera</taxon>
        <taxon>Brachycera</taxon>
        <taxon>Stratiomyomorpha</taxon>
        <taxon>Stratiomyidae</taxon>
        <taxon>Hermetiinae</taxon>
        <taxon>Hermetia</taxon>
    </lineage>
</organism>
<feature type="transmembrane region" description="Helical" evidence="3">
    <location>
        <begin position="470"/>
        <end position="488"/>
    </location>
</feature>
<dbReference type="InParanoid" id="A0A7R8UZD3"/>
<dbReference type="Gene3D" id="1.20.1250.20">
    <property type="entry name" value="MFS general substrate transporter like domains"/>
    <property type="match status" value="1"/>
</dbReference>
<proteinExistence type="predicted"/>
<dbReference type="InterPro" id="IPR050327">
    <property type="entry name" value="Proton-linked_MCT"/>
</dbReference>
<dbReference type="AlphaFoldDB" id="A0A7R8UZD3"/>
<sequence>MQCWCQFIDEVFLQSVQPTIRYDQPPYLKMKEKSKQGPEDTAKRYRLEPPEGGWGYLVGIGMALPFICAFSSMPCFGLIYNDFLKQLGEGTSAVAVITSSFFSAMSFAGLFSNTLFNKFSMRKVGLVGGIMYFVGALFQIFVQSTTQLFVGFSLLQGAAIGLIIPTAYTLFNHYFVERRVMMMSIAQSIIGVGIMFYPVLTQKLMEWYGFRGCLAVLAAISSHAIFGMLCMHPVEWHMRKVPIPEDELDSPELNGKATIDMHHLEPLMEDIVSKPKPRKSVDTAPNSRLASALTSRRPSSIASMGNWTGPVILSEAMEYSPKPGGKWQYLVDFLDLTLLKDAVYVNIVLGISFALYSDIAFLTIQPMYLFEIGFTEVETANIIAMGAAADLFSRVFLAVSSAFVSVPSRYVYLAGSLFSIVARTAFLTVFDFRGVAIMTIIIGFLKTWLHVPLPLVFAEYLSKERFPSGYGLFMFLQGNIMFIVGPIVGYIRDATKSYEISFHCLNFFMAACAFPWIIEIVYLKCRNRWRRRRESVALRDEN</sequence>
<keyword evidence="6" id="KW-1185">Reference proteome</keyword>
<dbReference type="Pfam" id="PF07690">
    <property type="entry name" value="MFS_1"/>
    <property type="match status" value="1"/>
</dbReference>
<gene>
    <name evidence="5" type="ORF">HERILL_LOCUS12368</name>
</gene>
<dbReference type="PANTHER" id="PTHR11360">
    <property type="entry name" value="MONOCARBOXYLATE TRANSPORTER"/>
    <property type="match status" value="1"/>
</dbReference>
<dbReference type="GO" id="GO:0016020">
    <property type="term" value="C:membrane"/>
    <property type="evidence" value="ECO:0007669"/>
    <property type="project" value="UniProtKB-SubCell"/>
</dbReference>
<feature type="transmembrane region" description="Helical" evidence="3">
    <location>
        <begin position="148"/>
        <end position="168"/>
    </location>
</feature>
<evidence type="ECO:0000259" key="4">
    <source>
        <dbReference type="PROSITE" id="PS50850"/>
    </source>
</evidence>
<evidence type="ECO:0000256" key="2">
    <source>
        <dbReference type="SAM" id="MobiDB-lite"/>
    </source>
</evidence>
<name>A0A7R8UZD3_HERIL</name>
<dbReference type="SUPFAM" id="SSF103473">
    <property type="entry name" value="MFS general substrate transporter"/>
    <property type="match status" value="1"/>
</dbReference>
<feature type="region of interest" description="Disordered" evidence="2">
    <location>
        <begin position="275"/>
        <end position="295"/>
    </location>
</feature>
<dbReference type="CDD" id="cd17352">
    <property type="entry name" value="MFS_MCT_SLC16"/>
    <property type="match status" value="1"/>
</dbReference>
<feature type="transmembrane region" description="Helical" evidence="3">
    <location>
        <begin position="343"/>
        <end position="362"/>
    </location>
</feature>
<feature type="transmembrane region" description="Helical" evidence="3">
    <location>
        <begin position="382"/>
        <end position="403"/>
    </location>
</feature>